<keyword evidence="2" id="KW-1185">Reference proteome</keyword>
<comment type="caution">
    <text evidence="1">The sequence shown here is derived from an EMBL/GenBank/DDBJ whole genome shotgun (WGS) entry which is preliminary data.</text>
</comment>
<dbReference type="Proteomes" id="UP000183567">
    <property type="component" value="Unassembled WGS sequence"/>
</dbReference>
<dbReference type="EMBL" id="LVVM01005009">
    <property type="protein sequence ID" value="OJA11558.1"/>
    <property type="molecule type" value="Genomic_DNA"/>
</dbReference>
<organism evidence="1 2">
    <name type="scientific">Rhizopogon vesiculosus</name>
    <dbReference type="NCBI Taxonomy" id="180088"/>
    <lineage>
        <taxon>Eukaryota</taxon>
        <taxon>Fungi</taxon>
        <taxon>Dikarya</taxon>
        <taxon>Basidiomycota</taxon>
        <taxon>Agaricomycotina</taxon>
        <taxon>Agaricomycetes</taxon>
        <taxon>Agaricomycetidae</taxon>
        <taxon>Boletales</taxon>
        <taxon>Suillineae</taxon>
        <taxon>Rhizopogonaceae</taxon>
        <taxon>Rhizopogon</taxon>
    </lineage>
</organism>
<evidence type="ECO:0000313" key="2">
    <source>
        <dbReference type="Proteomes" id="UP000183567"/>
    </source>
</evidence>
<accession>A0A1J8PQV5</accession>
<sequence length="197" mass="21806">MPDNIEQLRAALGACPPGHSNQSKSLNNLASGLRGRFEQQGVLSDLDEAIDLYRAALAHFCKPDLSSKVSCLTWMKPLSFTHNELAHEFQSLTKGAGSSDQQLGAHKIVDILHELWEHIVSPIVKVLRDLIPRGSRIWWCPTAAFALLPLHAAGPYAKKSHNLSHFYISYTPTLTTLIRARQQVVQDISIPHFVAIG</sequence>
<reference evidence="1 2" key="1">
    <citation type="submission" date="2016-03" db="EMBL/GenBank/DDBJ databases">
        <title>Comparative genomics of the ectomycorrhizal sister species Rhizopogon vinicolor and Rhizopogon vesiculosus (Basidiomycota: Boletales) reveals a divergence of the mating type B locus.</title>
        <authorList>
            <person name="Mujic A.B."/>
            <person name="Kuo A."/>
            <person name="Tritt A."/>
            <person name="Lipzen A."/>
            <person name="Chen C."/>
            <person name="Johnson J."/>
            <person name="Sharma A."/>
            <person name="Barry K."/>
            <person name="Grigoriev I.V."/>
            <person name="Spatafora J.W."/>
        </authorList>
    </citation>
    <scope>NUCLEOTIDE SEQUENCE [LARGE SCALE GENOMIC DNA]</scope>
    <source>
        <strain evidence="1 2">AM-OR11-056</strain>
    </source>
</reference>
<evidence type="ECO:0000313" key="1">
    <source>
        <dbReference type="EMBL" id="OJA11558.1"/>
    </source>
</evidence>
<name>A0A1J8PQV5_9AGAM</name>
<proteinExistence type="predicted"/>
<dbReference type="STRING" id="180088.A0A1J8PQV5"/>
<dbReference type="OrthoDB" id="9991317at2759"/>
<gene>
    <name evidence="1" type="ORF">AZE42_12373</name>
</gene>
<protein>
    <submittedName>
        <fullName evidence="1">Uncharacterized protein</fullName>
    </submittedName>
</protein>
<dbReference type="AlphaFoldDB" id="A0A1J8PQV5"/>